<dbReference type="EC" id="3.4.21.-" evidence="2"/>
<evidence type="ECO:0000313" key="3">
    <source>
        <dbReference type="Proteomes" id="UP000401081"/>
    </source>
</evidence>
<protein>
    <submittedName>
        <fullName evidence="2">DNA polymerase V subunit UmuD</fullName>
        <ecNumber evidence="2">3.4.21.-</ecNumber>
    </submittedName>
</protein>
<dbReference type="InterPro" id="IPR036286">
    <property type="entry name" value="LexA/Signal_pep-like_sf"/>
</dbReference>
<feature type="domain" description="Peptidase S24/S26A/S26B/S26C" evidence="1">
    <location>
        <begin position="1"/>
        <end position="77"/>
    </location>
</feature>
<dbReference type="Pfam" id="PF00717">
    <property type="entry name" value="Peptidase_S24"/>
    <property type="match status" value="1"/>
</dbReference>
<dbReference type="Gene3D" id="2.10.109.10">
    <property type="entry name" value="Umud Fragment, subunit A"/>
    <property type="match status" value="1"/>
</dbReference>
<dbReference type="CDD" id="cd06529">
    <property type="entry name" value="S24_LexA-like"/>
    <property type="match status" value="1"/>
</dbReference>
<dbReference type="SUPFAM" id="SSF51306">
    <property type="entry name" value="LexA/Signal peptidase"/>
    <property type="match status" value="1"/>
</dbReference>
<keyword evidence="3" id="KW-1185">Reference proteome</keyword>
<dbReference type="EMBL" id="CAADJD010000024">
    <property type="protein sequence ID" value="VFS79395.1"/>
    <property type="molecule type" value="Genomic_DNA"/>
</dbReference>
<evidence type="ECO:0000313" key="2">
    <source>
        <dbReference type="EMBL" id="VFS79395.1"/>
    </source>
</evidence>
<dbReference type="Proteomes" id="UP000401081">
    <property type="component" value="Unassembled WGS sequence"/>
</dbReference>
<dbReference type="InterPro" id="IPR039418">
    <property type="entry name" value="LexA-like"/>
</dbReference>
<sequence>MGFPSPAMDYQESRLSLDSYCKTGRPGVFLFRSDCTSFREGIRPGSLLIVDFGARPVDGTLVLCVLEDEFRIMRLRLHPARCLQELDRPENVRALPDNEDEGIEIRGVVTHIVTDARTGGVRGFPCNLAIQYNAINRTHKVLFMYY</sequence>
<keyword evidence="2" id="KW-0378">Hydrolase</keyword>
<proteinExistence type="predicted"/>
<gene>
    <name evidence="2" type="primary">umuD_2</name>
    <name evidence="2" type="ORF">NCTC12993_05803</name>
</gene>
<name>A0A485BZM9_KLUCR</name>
<dbReference type="AlphaFoldDB" id="A0A485BZM9"/>
<organism evidence="2 3">
    <name type="scientific">Kluyvera cryocrescens</name>
    <name type="common">Kluyvera citrophila</name>
    <dbReference type="NCBI Taxonomy" id="580"/>
    <lineage>
        <taxon>Bacteria</taxon>
        <taxon>Pseudomonadati</taxon>
        <taxon>Pseudomonadota</taxon>
        <taxon>Gammaproteobacteria</taxon>
        <taxon>Enterobacterales</taxon>
        <taxon>Enterobacteriaceae</taxon>
        <taxon>Kluyvera</taxon>
    </lineage>
</organism>
<dbReference type="InterPro" id="IPR015927">
    <property type="entry name" value="Peptidase_S24_S26A/B/C"/>
</dbReference>
<dbReference type="GO" id="GO:0016787">
    <property type="term" value="F:hydrolase activity"/>
    <property type="evidence" value="ECO:0007669"/>
    <property type="project" value="UniProtKB-KW"/>
</dbReference>
<evidence type="ECO:0000259" key="1">
    <source>
        <dbReference type="Pfam" id="PF00717"/>
    </source>
</evidence>
<reference evidence="2 3" key="1">
    <citation type="submission" date="2019-03" db="EMBL/GenBank/DDBJ databases">
        <authorList>
            <consortium name="Pathogen Informatics"/>
        </authorList>
    </citation>
    <scope>NUCLEOTIDE SEQUENCE [LARGE SCALE GENOMIC DNA]</scope>
    <source>
        <strain evidence="2 3">NCTC12993</strain>
    </source>
</reference>
<accession>A0A485BZM9</accession>